<name>A0A1Y2F612_9BASI</name>
<accession>A0A1Y2F612</accession>
<dbReference type="OrthoDB" id="424572at2759"/>
<dbReference type="InterPro" id="IPR044123">
    <property type="entry name" value="W2_eIF2B_epsilon"/>
</dbReference>
<evidence type="ECO:0000256" key="7">
    <source>
        <dbReference type="ARBA" id="ARBA00044345"/>
    </source>
</evidence>
<evidence type="ECO:0000256" key="9">
    <source>
        <dbReference type="SAM" id="MobiDB-lite"/>
    </source>
</evidence>
<comment type="caution">
    <text evidence="11">The sequence shown here is derived from an EMBL/GenBank/DDBJ whole genome shotgun (WGS) entry which is preliminary data.</text>
</comment>
<comment type="subunit">
    <text evidence="8">Component of the translation initiation factor 2B (eIF2B) complex which is a heterodecamer of two sets of five different subunits: alpha, beta, gamma, delta and epsilon. Subunits alpha, beta and delta comprise a regulatory subcomplex and subunits epsilon and gamma comprise a catalytic subcomplex. Within the complex, the hexameric regulatory complex resides at the center, with the two heterodimeric catalytic subcomplexes bound on opposite sides.</text>
</comment>
<dbReference type="Gene3D" id="3.90.550.10">
    <property type="entry name" value="Spore Coat Polysaccharide Biosynthesis Protein SpsA, Chain A"/>
    <property type="match status" value="1"/>
</dbReference>
<feature type="compositionally biased region" description="Acidic residues" evidence="9">
    <location>
        <begin position="457"/>
        <end position="468"/>
    </location>
</feature>
<dbReference type="Gene3D" id="1.25.40.180">
    <property type="match status" value="1"/>
</dbReference>
<dbReference type="InterPro" id="IPR051956">
    <property type="entry name" value="eIF2B_epsilon"/>
</dbReference>
<dbReference type="InParanoid" id="A0A1Y2F612"/>
<dbReference type="GO" id="GO:0031369">
    <property type="term" value="F:translation initiation factor binding"/>
    <property type="evidence" value="ECO:0007669"/>
    <property type="project" value="InterPro"/>
</dbReference>
<dbReference type="PANTHER" id="PTHR45887:SF1">
    <property type="entry name" value="TRANSLATION INITIATION FACTOR EIF-2B SUBUNIT EPSILON"/>
    <property type="match status" value="1"/>
</dbReference>
<dbReference type="InterPro" id="IPR016024">
    <property type="entry name" value="ARM-type_fold"/>
</dbReference>
<dbReference type="PROSITE" id="PS51363">
    <property type="entry name" value="W2"/>
    <property type="match status" value="1"/>
</dbReference>
<dbReference type="CDD" id="cd11558">
    <property type="entry name" value="W2_eIF2B_epsilon"/>
    <property type="match status" value="1"/>
</dbReference>
<dbReference type="InterPro" id="IPR003307">
    <property type="entry name" value="W2_domain"/>
</dbReference>
<dbReference type="Pfam" id="PF25084">
    <property type="entry name" value="LbH_EIF2B"/>
    <property type="match status" value="1"/>
</dbReference>
<feature type="compositionally biased region" description="Acidic residues" evidence="9">
    <location>
        <begin position="730"/>
        <end position="748"/>
    </location>
</feature>
<keyword evidence="12" id="KW-1185">Reference proteome</keyword>
<comment type="subcellular location">
    <subcellularLocation>
        <location evidence="1">Cytoplasm</location>
        <location evidence="1">Cytosol</location>
    </subcellularLocation>
</comment>
<dbReference type="Pfam" id="PF02020">
    <property type="entry name" value="W2"/>
    <property type="match status" value="1"/>
</dbReference>
<organism evidence="11 12">
    <name type="scientific">Leucosporidium creatinivorum</name>
    <dbReference type="NCBI Taxonomy" id="106004"/>
    <lineage>
        <taxon>Eukaryota</taxon>
        <taxon>Fungi</taxon>
        <taxon>Dikarya</taxon>
        <taxon>Basidiomycota</taxon>
        <taxon>Pucciniomycotina</taxon>
        <taxon>Microbotryomycetes</taxon>
        <taxon>Leucosporidiales</taxon>
        <taxon>Leucosporidium</taxon>
    </lineage>
</organism>
<reference evidence="11 12" key="1">
    <citation type="submission" date="2016-07" db="EMBL/GenBank/DDBJ databases">
        <title>Pervasive Adenine N6-methylation of Active Genes in Fungi.</title>
        <authorList>
            <consortium name="DOE Joint Genome Institute"/>
            <person name="Mondo S.J."/>
            <person name="Dannebaum R.O."/>
            <person name="Kuo R.C."/>
            <person name="Labutti K."/>
            <person name="Haridas S."/>
            <person name="Kuo A."/>
            <person name="Salamov A."/>
            <person name="Ahrendt S.R."/>
            <person name="Lipzen A."/>
            <person name="Sullivan W."/>
            <person name="Andreopoulos W.B."/>
            <person name="Clum A."/>
            <person name="Lindquist E."/>
            <person name="Daum C."/>
            <person name="Ramamoorthy G.K."/>
            <person name="Gryganskyi A."/>
            <person name="Culley D."/>
            <person name="Magnuson J.K."/>
            <person name="James T.Y."/>
            <person name="O'Malley M.A."/>
            <person name="Stajich J.E."/>
            <person name="Spatafora J.W."/>
            <person name="Visel A."/>
            <person name="Grigoriev I.V."/>
        </authorList>
    </citation>
    <scope>NUCLEOTIDE SEQUENCE [LARGE SCALE GENOMIC DNA]</scope>
    <source>
        <strain evidence="11 12">62-1032</strain>
    </source>
</reference>
<evidence type="ECO:0000313" key="12">
    <source>
        <dbReference type="Proteomes" id="UP000193467"/>
    </source>
</evidence>
<evidence type="ECO:0000313" key="11">
    <source>
        <dbReference type="EMBL" id="ORY79340.1"/>
    </source>
</evidence>
<keyword evidence="3" id="KW-0963">Cytoplasm</keyword>
<dbReference type="STRING" id="106004.A0A1Y2F612"/>
<feature type="region of interest" description="Disordered" evidence="9">
    <location>
        <begin position="457"/>
        <end position="478"/>
    </location>
</feature>
<dbReference type="Gene3D" id="2.160.10.10">
    <property type="entry name" value="Hexapeptide repeat proteins"/>
    <property type="match status" value="1"/>
</dbReference>
<dbReference type="FunCoup" id="A0A1Y2F612">
    <property type="interactions" value="681"/>
</dbReference>
<keyword evidence="4" id="KW-0396">Initiation factor</keyword>
<dbReference type="Proteomes" id="UP000193467">
    <property type="component" value="Unassembled WGS sequence"/>
</dbReference>
<dbReference type="EMBL" id="MCGR01000027">
    <property type="protein sequence ID" value="ORY79340.1"/>
    <property type="molecule type" value="Genomic_DNA"/>
</dbReference>
<evidence type="ECO:0000256" key="6">
    <source>
        <dbReference type="ARBA" id="ARBA00044144"/>
    </source>
</evidence>
<proteinExistence type="inferred from homology"/>
<feature type="region of interest" description="Disordered" evidence="9">
    <location>
        <begin position="728"/>
        <end position="748"/>
    </location>
</feature>
<feature type="compositionally biased region" description="Acidic residues" evidence="9">
    <location>
        <begin position="484"/>
        <end position="495"/>
    </location>
</feature>
<dbReference type="GO" id="GO:0003743">
    <property type="term" value="F:translation initiation factor activity"/>
    <property type="evidence" value="ECO:0007669"/>
    <property type="project" value="TreeGrafter"/>
</dbReference>
<dbReference type="GO" id="GO:0005851">
    <property type="term" value="C:eukaryotic translation initiation factor 2B complex"/>
    <property type="evidence" value="ECO:0007669"/>
    <property type="project" value="TreeGrafter"/>
</dbReference>
<dbReference type="PANTHER" id="PTHR45887">
    <property type="entry name" value="TRANSLATION INITIATION FACTOR EIF-2B SUBUNIT EPSILON"/>
    <property type="match status" value="1"/>
</dbReference>
<dbReference type="SUPFAM" id="SSF51161">
    <property type="entry name" value="Trimeric LpxA-like enzymes"/>
    <property type="match status" value="1"/>
</dbReference>
<evidence type="ECO:0000256" key="2">
    <source>
        <dbReference type="ARBA" id="ARBA00007878"/>
    </source>
</evidence>
<protein>
    <recommendedName>
        <fullName evidence="6">Translation initiation factor eIF2B subunit epsilon</fullName>
    </recommendedName>
    <alternativeName>
        <fullName evidence="7">eIF2B GDP-GTP exchange factor subunit epsilon</fullName>
    </alternativeName>
</protein>
<gene>
    <name evidence="11" type="ORF">BCR35DRAFT_304757</name>
</gene>
<evidence type="ECO:0000256" key="5">
    <source>
        <dbReference type="ARBA" id="ARBA00022917"/>
    </source>
</evidence>
<dbReference type="GO" id="GO:0005085">
    <property type="term" value="F:guanyl-nucleotide exchange factor activity"/>
    <property type="evidence" value="ECO:0007669"/>
    <property type="project" value="InterPro"/>
</dbReference>
<feature type="region of interest" description="Disordered" evidence="9">
    <location>
        <begin position="483"/>
        <end position="502"/>
    </location>
</feature>
<dbReference type="AlphaFoldDB" id="A0A1Y2F612"/>
<sequence length="748" mass="81213">MSSKAQGAALAKEDTKTEHPLQAILLADAWGEEQRWGPLVRRKRTDDEEYEDKEVGGEQRPWCLLPLLDTPLLAWTLECLETTGVQQVFIFVRDGVEEVRAWLATSAFSLPSSPISIVLRPTKASTPGDVLREVDSLQILAPADYLVVQAGYVGNVDLAQKVKDFTERRKKDPAMTMSCVVAPSESRTTSTFAIHAVSTDAQLFHYEQSSLFPSLKQARLPREAIEGGKEIHVRADLESIGVAICSVEVAPLFTENFDYQFFYPDFVNGLLTSDLLGKTICCTIIGEDETTETQASRRSASWAAVVGNTRSYDAISKAILSRKAYPLAPDENMPENGHRYEQRRGRVYYGKDLDLSRTCAISSTSLLGSSVTIGASSTITRSVLSNSVTIGANCRIINSYLFAGAVVGDGCEIRDSVLGEGARIETGCVVESGSLVAAGAVLGQGTKLVGRRVSLEEPVEGDAEEEEGILGPNSTGYLWPAETEVSEDSDDDEDAPDSRNYDVTRLGSHLASLSLGNSSSSSLSTLSRASSSSSLASDMSDAEATSLSNPTDAPVIQGLESLMPDAPSTKQSDFLSECRQSLDRSFAEGHTVDNAAIELKTLRMASNVPLGEVRQFVIPYILERCGEGAKDASAVLDRWGGLVANLTGDQEEAMEHCLLIAQRWIAEVWAKESEQVDVRFFLRVLKGFYETDVVTDEAAFGWYKSTEARSVGGEKGRALWAGSKPFLEAIAEDSDDEDDDEEDDEDSN</sequence>
<dbReference type="InterPro" id="IPR029044">
    <property type="entry name" value="Nucleotide-diphossugar_trans"/>
</dbReference>
<evidence type="ECO:0000259" key="10">
    <source>
        <dbReference type="PROSITE" id="PS51363"/>
    </source>
</evidence>
<evidence type="ECO:0000256" key="3">
    <source>
        <dbReference type="ARBA" id="ARBA00022490"/>
    </source>
</evidence>
<keyword evidence="5" id="KW-0648">Protein biosynthesis</keyword>
<dbReference type="InterPro" id="IPR056764">
    <property type="entry name" value="LbH_EIF2B3/5"/>
</dbReference>
<dbReference type="InterPro" id="IPR011004">
    <property type="entry name" value="Trimer_LpxA-like_sf"/>
</dbReference>
<comment type="similarity">
    <text evidence="2">Belongs to the eIF-2B gamma/epsilon subunits family.</text>
</comment>
<dbReference type="SUPFAM" id="SSF53448">
    <property type="entry name" value="Nucleotide-diphospho-sugar transferases"/>
    <property type="match status" value="1"/>
</dbReference>
<feature type="domain" description="W2" evidence="10">
    <location>
        <begin position="568"/>
        <end position="740"/>
    </location>
</feature>
<evidence type="ECO:0000256" key="1">
    <source>
        <dbReference type="ARBA" id="ARBA00004514"/>
    </source>
</evidence>
<evidence type="ECO:0000256" key="4">
    <source>
        <dbReference type="ARBA" id="ARBA00022540"/>
    </source>
</evidence>
<feature type="region of interest" description="Disordered" evidence="9">
    <location>
        <begin position="533"/>
        <end position="554"/>
    </location>
</feature>
<evidence type="ECO:0000256" key="8">
    <source>
        <dbReference type="ARBA" id="ARBA00046432"/>
    </source>
</evidence>
<dbReference type="SUPFAM" id="SSF48371">
    <property type="entry name" value="ARM repeat"/>
    <property type="match status" value="1"/>
</dbReference>